<dbReference type="Pfam" id="PF03727">
    <property type="entry name" value="Hexokinase_2"/>
    <property type="match status" value="1"/>
</dbReference>
<dbReference type="GO" id="GO:0004340">
    <property type="term" value="F:glucokinase activity"/>
    <property type="evidence" value="ECO:0007669"/>
    <property type="project" value="TreeGrafter"/>
</dbReference>
<dbReference type="GO" id="GO:0001678">
    <property type="term" value="P:intracellular glucose homeostasis"/>
    <property type="evidence" value="ECO:0007669"/>
    <property type="project" value="InterPro"/>
</dbReference>
<dbReference type="GO" id="GO:0008865">
    <property type="term" value="F:fructokinase activity"/>
    <property type="evidence" value="ECO:0007669"/>
    <property type="project" value="TreeGrafter"/>
</dbReference>
<accession>A0A914RX01</accession>
<dbReference type="GO" id="GO:0005536">
    <property type="term" value="F:D-glucose binding"/>
    <property type="evidence" value="ECO:0007669"/>
    <property type="project" value="InterPro"/>
</dbReference>
<proteinExistence type="inferred from homology"/>
<dbReference type="PANTHER" id="PTHR19443">
    <property type="entry name" value="HEXOKINASE"/>
    <property type="match status" value="1"/>
</dbReference>
<keyword evidence="5" id="KW-0418">Kinase</keyword>
<evidence type="ECO:0000313" key="7">
    <source>
        <dbReference type="Proteomes" id="UP000887564"/>
    </source>
</evidence>
<dbReference type="InterPro" id="IPR022673">
    <property type="entry name" value="Hexokinase_C"/>
</dbReference>
<name>A0A914RX01_PAREQ</name>
<dbReference type="GO" id="GO:0005524">
    <property type="term" value="F:ATP binding"/>
    <property type="evidence" value="ECO:0007669"/>
    <property type="project" value="UniProtKB-UniRule"/>
</dbReference>
<evidence type="ECO:0000256" key="5">
    <source>
        <dbReference type="RuleBase" id="RU362007"/>
    </source>
</evidence>
<comment type="similarity">
    <text evidence="5">Belongs to the hexokinase family.</text>
</comment>
<feature type="domain" description="Hexokinase C-terminal" evidence="6">
    <location>
        <begin position="6"/>
        <end position="58"/>
    </location>
</feature>
<evidence type="ECO:0000259" key="6">
    <source>
        <dbReference type="Pfam" id="PF03727"/>
    </source>
</evidence>
<dbReference type="GO" id="GO:0006006">
    <property type="term" value="P:glucose metabolic process"/>
    <property type="evidence" value="ECO:0007669"/>
    <property type="project" value="TreeGrafter"/>
</dbReference>
<evidence type="ECO:0000256" key="2">
    <source>
        <dbReference type="ARBA" id="ARBA00005028"/>
    </source>
</evidence>
<dbReference type="Proteomes" id="UP000887564">
    <property type="component" value="Unplaced"/>
</dbReference>
<dbReference type="GO" id="GO:0005829">
    <property type="term" value="C:cytosol"/>
    <property type="evidence" value="ECO:0007669"/>
    <property type="project" value="TreeGrafter"/>
</dbReference>
<organism evidence="7 8">
    <name type="scientific">Parascaris equorum</name>
    <name type="common">Equine roundworm</name>
    <dbReference type="NCBI Taxonomy" id="6256"/>
    <lineage>
        <taxon>Eukaryota</taxon>
        <taxon>Metazoa</taxon>
        <taxon>Ecdysozoa</taxon>
        <taxon>Nematoda</taxon>
        <taxon>Chromadorea</taxon>
        <taxon>Rhabditida</taxon>
        <taxon>Spirurina</taxon>
        <taxon>Ascaridomorpha</taxon>
        <taxon>Ascaridoidea</taxon>
        <taxon>Ascarididae</taxon>
        <taxon>Parascaris</taxon>
    </lineage>
</organism>
<evidence type="ECO:0000256" key="4">
    <source>
        <dbReference type="ARBA" id="ARBA00044613"/>
    </source>
</evidence>
<sequence length="77" mass="8919">MKYFSAAHLCAAGIATILSRMQKPYVTVGIDGSVYRFHPTFARILDQKIDKLLEPNLESYEENRQTILKRIVEHIIR</sequence>
<dbReference type="Gene3D" id="3.40.367.20">
    <property type="match status" value="1"/>
</dbReference>
<evidence type="ECO:0000256" key="1">
    <source>
        <dbReference type="ARBA" id="ARBA00004888"/>
    </source>
</evidence>
<dbReference type="GO" id="GO:0005739">
    <property type="term" value="C:mitochondrion"/>
    <property type="evidence" value="ECO:0007669"/>
    <property type="project" value="TreeGrafter"/>
</dbReference>
<comment type="pathway">
    <text evidence="2">Carbohydrate metabolism; hexose metabolism.</text>
</comment>
<dbReference type="InterPro" id="IPR043129">
    <property type="entry name" value="ATPase_NBD"/>
</dbReference>
<comment type="pathway">
    <text evidence="1">Carbohydrate degradation; glycolysis; D-glyceraldehyde 3-phosphate and glycerone phosphate from D-glucose: step 1/4.</text>
</comment>
<dbReference type="PANTHER" id="PTHR19443:SF16">
    <property type="entry name" value="HEXOKINASE TYPE 1-RELATED"/>
    <property type="match status" value="1"/>
</dbReference>
<protein>
    <recommendedName>
        <fullName evidence="5">Phosphotransferase</fullName>
        <ecNumber evidence="5">2.7.1.-</ecNumber>
    </recommendedName>
</protein>
<keyword evidence="5" id="KW-0067">ATP-binding</keyword>
<dbReference type="SUPFAM" id="SSF53067">
    <property type="entry name" value="Actin-like ATPase domain"/>
    <property type="match status" value="1"/>
</dbReference>
<keyword evidence="5" id="KW-0547">Nucleotide-binding</keyword>
<keyword evidence="3 5" id="KW-0324">Glycolysis</keyword>
<comment type="catalytic activity">
    <reaction evidence="4">
        <text>a D-hexose + ATP = a D-hexose 6-phosphate + ADP + H(+)</text>
        <dbReference type="Rhea" id="RHEA:22740"/>
        <dbReference type="ChEBI" id="CHEBI:4194"/>
        <dbReference type="ChEBI" id="CHEBI:15378"/>
        <dbReference type="ChEBI" id="CHEBI:30616"/>
        <dbReference type="ChEBI" id="CHEBI:229467"/>
        <dbReference type="ChEBI" id="CHEBI:456216"/>
        <dbReference type="EC" id="2.7.1.1"/>
    </reaction>
    <physiologicalReaction direction="left-to-right" evidence="4">
        <dbReference type="Rhea" id="RHEA:22741"/>
    </physiologicalReaction>
</comment>
<evidence type="ECO:0000313" key="8">
    <source>
        <dbReference type="WBParaSite" id="PEQ_0001086301-mRNA-1"/>
    </source>
</evidence>
<keyword evidence="7" id="KW-1185">Reference proteome</keyword>
<dbReference type="AlphaFoldDB" id="A0A914RX01"/>
<keyword evidence="5" id="KW-0808">Transferase</keyword>
<evidence type="ECO:0000256" key="3">
    <source>
        <dbReference type="ARBA" id="ARBA00023152"/>
    </source>
</evidence>
<dbReference type="EC" id="2.7.1.-" evidence="5"/>
<dbReference type="InterPro" id="IPR001312">
    <property type="entry name" value="Hexokinase"/>
</dbReference>
<reference evidence="8" key="1">
    <citation type="submission" date="2022-11" db="UniProtKB">
        <authorList>
            <consortium name="WormBaseParasite"/>
        </authorList>
    </citation>
    <scope>IDENTIFICATION</scope>
</reference>
<dbReference type="GO" id="GO:0006096">
    <property type="term" value="P:glycolytic process"/>
    <property type="evidence" value="ECO:0007669"/>
    <property type="project" value="UniProtKB-KW"/>
</dbReference>
<dbReference type="WBParaSite" id="PEQ_0001086301-mRNA-1">
    <property type="protein sequence ID" value="PEQ_0001086301-mRNA-1"/>
    <property type="gene ID" value="PEQ_0001086301"/>
</dbReference>